<comment type="caution">
    <text evidence="1">The sequence shown here is derived from an EMBL/GenBank/DDBJ whole genome shotgun (WGS) entry which is preliminary data.</text>
</comment>
<gene>
    <name evidence="1" type="ORF">BS47DRAFT_1366641</name>
</gene>
<organism evidence="1 2">
    <name type="scientific">Hydnum rufescens UP504</name>
    <dbReference type="NCBI Taxonomy" id="1448309"/>
    <lineage>
        <taxon>Eukaryota</taxon>
        <taxon>Fungi</taxon>
        <taxon>Dikarya</taxon>
        <taxon>Basidiomycota</taxon>
        <taxon>Agaricomycotina</taxon>
        <taxon>Agaricomycetes</taxon>
        <taxon>Cantharellales</taxon>
        <taxon>Hydnaceae</taxon>
        <taxon>Hydnum</taxon>
    </lineage>
</organism>
<dbReference type="OrthoDB" id="3341102at2759"/>
<protein>
    <submittedName>
        <fullName evidence="1">Uncharacterized protein</fullName>
    </submittedName>
</protein>
<accession>A0A9P6DQK2</accession>
<name>A0A9P6DQK2_9AGAM</name>
<evidence type="ECO:0000313" key="1">
    <source>
        <dbReference type="EMBL" id="KAF9507474.1"/>
    </source>
</evidence>
<dbReference type="EMBL" id="MU129080">
    <property type="protein sequence ID" value="KAF9507474.1"/>
    <property type="molecule type" value="Genomic_DNA"/>
</dbReference>
<evidence type="ECO:0000313" key="2">
    <source>
        <dbReference type="Proteomes" id="UP000886523"/>
    </source>
</evidence>
<sequence>MIDHSGPKPHWSDETLARVEKGYSPGGENTHWGILVQNQTPYPILVEKIKVTLQNLCETGCPLTIVTIRGIIIAMIQDAELTLFTNATKDGSIFHASESIQQGQPRKYWRMPTTKSAMRCFDRPYQFETTIFQQPLSAIGQEEKQAFTLNVAVSRTQHGAIVEEVLCKLEDGKIPNPYIWTHRSLHSDIVLKAFEMCRSGEFNLSQDSLRSPAVLQFLREVANARFQHFGRIYHSPLASMFSGLEKKLVKESLSMCPASK</sequence>
<reference evidence="1" key="1">
    <citation type="journal article" date="2020" name="Nat. Commun.">
        <title>Large-scale genome sequencing of mycorrhizal fungi provides insights into the early evolution of symbiotic traits.</title>
        <authorList>
            <person name="Miyauchi S."/>
            <person name="Kiss E."/>
            <person name="Kuo A."/>
            <person name="Drula E."/>
            <person name="Kohler A."/>
            <person name="Sanchez-Garcia M."/>
            <person name="Morin E."/>
            <person name="Andreopoulos B."/>
            <person name="Barry K.W."/>
            <person name="Bonito G."/>
            <person name="Buee M."/>
            <person name="Carver A."/>
            <person name="Chen C."/>
            <person name="Cichocki N."/>
            <person name="Clum A."/>
            <person name="Culley D."/>
            <person name="Crous P.W."/>
            <person name="Fauchery L."/>
            <person name="Girlanda M."/>
            <person name="Hayes R.D."/>
            <person name="Keri Z."/>
            <person name="LaButti K."/>
            <person name="Lipzen A."/>
            <person name="Lombard V."/>
            <person name="Magnuson J."/>
            <person name="Maillard F."/>
            <person name="Murat C."/>
            <person name="Nolan M."/>
            <person name="Ohm R.A."/>
            <person name="Pangilinan J."/>
            <person name="Pereira M.F."/>
            <person name="Perotto S."/>
            <person name="Peter M."/>
            <person name="Pfister S."/>
            <person name="Riley R."/>
            <person name="Sitrit Y."/>
            <person name="Stielow J.B."/>
            <person name="Szollosi G."/>
            <person name="Zifcakova L."/>
            <person name="Stursova M."/>
            <person name="Spatafora J.W."/>
            <person name="Tedersoo L."/>
            <person name="Vaario L.M."/>
            <person name="Yamada A."/>
            <person name="Yan M."/>
            <person name="Wang P."/>
            <person name="Xu J."/>
            <person name="Bruns T."/>
            <person name="Baldrian P."/>
            <person name="Vilgalys R."/>
            <person name="Dunand C."/>
            <person name="Henrissat B."/>
            <person name="Grigoriev I.V."/>
            <person name="Hibbett D."/>
            <person name="Nagy L.G."/>
            <person name="Martin F.M."/>
        </authorList>
    </citation>
    <scope>NUCLEOTIDE SEQUENCE</scope>
    <source>
        <strain evidence="1">UP504</strain>
    </source>
</reference>
<dbReference type="AlphaFoldDB" id="A0A9P6DQK2"/>
<keyword evidence="2" id="KW-1185">Reference proteome</keyword>
<proteinExistence type="predicted"/>
<dbReference type="Proteomes" id="UP000886523">
    <property type="component" value="Unassembled WGS sequence"/>
</dbReference>